<evidence type="ECO:0000256" key="6">
    <source>
        <dbReference type="PROSITE-ProRule" id="PRU01091"/>
    </source>
</evidence>
<dbReference type="SMART" id="SM01043">
    <property type="entry name" value="BTAD"/>
    <property type="match status" value="1"/>
</dbReference>
<dbReference type="InterPro" id="IPR016032">
    <property type="entry name" value="Sig_transdc_resp-reg_C-effctor"/>
</dbReference>
<dbReference type="SMART" id="SM00862">
    <property type="entry name" value="Trans_reg_C"/>
    <property type="match status" value="1"/>
</dbReference>
<dbReference type="EMBL" id="BOPH01000081">
    <property type="protein sequence ID" value="GIJ70531.1"/>
    <property type="molecule type" value="Genomic_DNA"/>
</dbReference>
<proteinExistence type="inferred from homology"/>
<evidence type="ECO:0000256" key="5">
    <source>
        <dbReference type="PROSITE-ProRule" id="PRU00339"/>
    </source>
</evidence>
<dbReference type="Gene3D" id="1.10.10.10">
    <property type="entry name" value="Winged helix-like DNA-binding domain superfamily/Winged helix DNA-binding domain"/>
    <property type="match status" value="1"/>
</dbReference>
<evidence type="ECO:0000256" key="4">
    <source>
        <dbReference type="ARBA" id="ARBA00023163"/>
    </source>
</evidence>
<name>A0A8J3ZVQ8_9ACTN</name>
<dbReference type="SUPFAM" id="SSF46894">
    <property type="entry name" value="C-terminal effector domain of the bipartite response regulators"/>
    <property type="match status" value="1"/>
</dbReference>
<dbReference type="InterPro" id="IPR051677">
    <property type="entry name" value="AfsR-DnrI-RedD_regulator"/>
</dbReference>
<dbReference type="PROSITE" id="PS50005">
    <property type="entry name" value="TPR"/>
    <property type="match status" value="1"/>
</dbReference>
<dbReference type="PANTHER" id="PTHR35807:SF1">
    <property type="entry name" value="TRANSCRIPTIONAL REGULATOR REDD"/>
    <property type="match status" value="1"/>
</dbReference>
<dbReference type="InterPro" id="IPR019734">
    <property type="entry name" value="TPR_rpt"/>
</dbReference>
<feature type="DNA-binding region" description="OmpR/PhoB-type" evidence="6">
    <location>
        <begin position="1"/>
        <end position="93"/>
    </location>
</feature>
<keyword evidence="5" id="KW-0802">TPR repeat</keyword>
<comment type="caution">
    <text evidence="8">The sequence shown here is derived from an EMBL/GenBank/DDBJ whole genome shotgun (WGS) entry which is preliminary data.</text>
</comment>
<sequence length="956" mass="103111">MQVRILGPLEAFRGDRPLPLGAPKQRTVLAMLLARANDTVDLTELIDELWDEHPPASATANAQMYTANLRRLLTAEPPVARLVKRGQSYELSVDPAGFDLPCFRDLAREGRDRARRGDLPAAIERFSAAAALWRGPAAADVAAGRWLSAWRVALDQERATLLDECIEALLALGSHEAAARQAHDLLLREPLRERTHALLVRAVYLAGDVPAALAAYDAARRTLVAELGLEPGDELRQLHRAILNRAELPPLPGSAAVAVVADRPSVRDRPPAVVPRQLPTDIAGFTGRETYLRRLDAMRSDAGPPGAGAPAAVPIAVIAGTAGVGKTALAVHWAHRVAERFPDGQLYANLRGFGPAGATTEPAAALRGFLIALEVPVQRIPSDLDALAALYRSVLAGRRVLVVLDNARDAEQVRPLIPGSAGCLALVTSRNRLAGLVAAEGARPLELDVLTPAEARDLLAHRIGPRRIHAEPDATSGIVTYCAGLPLALTLMAARAAQRPDSALHALVEEVRQLRGLPDPLDSDDATTDLRAVFSWSYRSVSPPAATLFRQLGLHPGPDITAAAAASLAGLDAGPTRALLTELARAHLVDEPVPGRYTAHDLLRAYAAELAASEDPATERSATLRRVLDHYQHTAYAAALLLHPHRDRIEPGTPAPGTTPERLADRDHAQAWLDAEYPVLLAAVDRAATAGRYPTAWLLTWALADHVQRRGHWQDWVRIQQTALHAARSLDDRAKQAHAHRGLGRAYARLGRLTDADDHYRRALRIFDGLGDLRGQGHVRRGLAWLQELQGDHAGALRQNEAALALFSAAGYRTAEADCRNAIGWNLAHLGEYRAALAYCEQARDLVDDLDDQHVLISVLDSIGFIRTHLDDQAGAVAVYREALDGAQRLGDRYLEGRVSANLAEAMERAGDPAGALALLREAVAILDELGHPEADQVRDELDRLTAGRSTRVVTG</sequence>
<dbReference type="Pfam" id="PF13424">
    <property type="entry name" value="TPR_12"/>
    <property type="match status" value="2"/>
</dbReference>
<feature type="repeat" description="TPR" evidence="5">
    <location>
        <begin position="737"/>
        <end position="770"/>
    </location>
</feature>
<dbReference type="InterPro" id="IPR001867">
    <property type="entry name" value="OmpR/PhoB-type_DNA-bd"/>
</dbReference>
<feature type="domain" description="OmpR/PhoB-type" evidence="7">
    <location>
        <begin position="1"/>
        <end position="93"/>
    </location>
</feature>
<evidence type="ECO:0000259" key="7">
    <source>
        <dbReference type="PROSITE" id="PS51755"/>
    </source>
</evidence>
<dbReference type="PANTHER" id="PTHR35807">
    <property type="entry name" value="TRANSCRIPTIONAL REGULATOR REDD-RELATED"/>
    <property type="match status" value="1"/>
</dbReference>
<accession>A0A8J3ZVQ8</accession>
<dbReference type="Pfam" id="PF13374">
    <property type="entry name" value="TPR_10"/>
    <property type="match status" value="1"/>
</dbReference>
<organism evidence="8 9">
    <name type="scientific">Virgisporangium ochraceum</name>
    <dbReference type="NCBI Taxonomy" id="65505"/>
    <lineage>
        <taxon>Bacteria</taxon>
        <taxon>Bacillati</taxon>
        <taxon>Actinomycetota</taxon>
        <taxon>Actinomycetes</taxon>
        <taxon>Micromonosporales</taxon>
        <taxon>Micromonosporaceae</taxon>
        <taxon>Virgisporangium</taxon>
    </lineage>
</organism>
<evidence type="ECO:0000313" key="9">
    <source>
        <dbReference type="Proteomes" id="UP000635606"/>
    </source>
</evidence>
<dbReference type="GO" id="GO:0043531">
    <property type="term" value="F:ADP binding"/>
    <property type="evidence" value="ECO:0007669"/>
    <property type="project" value="InterPro"/>
</dbReference>
<dbReference type="InterPro" id="IPR027417">
    <property type="entry name" value="P-loop_NTPase"/>
</dbReference>
<evidence type="ECO:0000256" key="2">
    <source>
        <dbReference type="ARBA" id="ARBA00023015"/>
    </source>
</evidence>
<evidence type="ECO:0000313" key="8">
    <source>
        <dbReference type="EMBL" id="GIJ70531.1"/>
    </source>
</evidence>
<dbReference type="Pfam" id="PF03704">
    <property type="entry name" value="BTAD"/>
    <property type="match status" value="1"/>
</dbReference>
<protein>
    <submittedName>
        <fullName evidence="8">SARP family transcriptional regulator</fullName>
    </submittedName>
</protein>
<dbReference type="CDD" id="cd15831">
    <property type="entry name" value="BTAD"/>
    <property type="match status" value="1"/>
</dbReference>
<dbReference type="PROSITE" id="PS51755">
    <property type="entry name" value="OMPR_PHOB"/>
    <property type="match status" value="1"/>
</dbReference>
<keyword evidence="4" id="KW-0804">Transcription</keyword>
<evidence type="ECO:0000256" key="1">
    <source>
        <dbReference type="ARBA" id="ARBA00005820"/>
    </source>
</evidence>
<dbReference type="InterPro" id="IPR036388">
    <property type="entry name" value="WH-like_DNA-bd_sf"/>
</dbReference>
<reference evidence="8" key="1">
    <citation type="submission" date="2021-01" db="EMBL/GenBank/DDBJ databases">
        <title>Whole genome shotgun sequence of Virgisporangium ochraceum NBRC 16418.</title>
        <authorList>
            <person name="Komaki H."/>
            <person name="Tamura T."/>
        </authorList>
    </citation>
    <scope>NUCLEOTIDE SEQUENCE</scope>
    <source>
        <strain evidence="8">NBRC 16418</strain>
    </source>
</reference>
<dbReference type="Gene3D" id="3.40.50.300">
    <property type="entry name" value="P-loop containing nucleotide triphosphate hydrolases"/>
    <property type="match status" value="1"/>
</dbReference>
<dbReference type="GO" id="GO:0003677">
    <property type="term" value="F:DNA binding"/>
    <property type="evidence" value="ECO:0007669"/>
    <property type="project" value="UniProtKB-UniRule"/>
</dbReference>
<dbReference type="SMART" id="SM00028">
    <property type="entry name" value="TPR"/>
    <property type="match status" value="3"/>
</dbReference>
<dbReference type="Proteomes" id="UP000635606">
    <property type="component" value="Unassembled WGS sequence"/>
</dbReference>
<dbReference type="SUPFAM" id="SSF48452">
    <property type="entry name" value="TPR-like"/>
    <property type="match status" value="3"/>
</dbReference>
<dbReference type="AlphaFoldDB" id="A0A8J3ZVQ8"/>
<evidence type="ECO:0000256" key="3">
    <source>
        <dbReference type="ARBA" id="ARBA00023125"/>
    </source>
</evidence>
<keyword evidence="2" id="KW-0805">Transcription regulation</keyword>
<dbReference type="PRINTS" id="PR00364">
    <property type="entry name" value="DISEASERSIST"/>
</dbReference>
<keyword evidence="3 6" id="KW-0238">DNA-binding</keyword>
<dbReference type="InterPro" id="IPR011990">
    <property type="entry name" value="TPR-like_helical_dom_sf"/>
</dbReference>
<keyword evidence="9" id="KW-1185">Reference proteome</keyword>
<dbReference type="InterPro" id="IPR005158">
    <property type="entry name" value="BTAD"/>
</dbReference>
<dbReference type="GO" id="GO:0000160">
    <property type="term" value="P:phosphorelay signal transduction system"/>
    <property type="evidence" value="ECO:0007669"/>
    <property type="project" value="InterPro"/>
</dbReference>
<dbReference type="GO" id="GO:0006355">
    <property type="term" value="P:regulation of DNA-templated transcription"/>
    <property type="evidence" value="ECO:0007669"/>
    <property type="project" value="InterPro"/>
</dbReference>
<comment type="similarity">
    <text evidence="1">Belongs to the AfsR/DnrI/RedD regulatory family.</text>
</comment>
<dbReference type="SUPFAM" id="SSF52540">
    <property type="entry name" value="P-loop containing nucleoside triphosphate hydrolases"/>
    <property type="match status" value="1"/>
</dbReference>
<dbReference type="Gene3D" id="1.25.40.10">
    <property type="entry name" value="Tetratricopeptide repeat domain"/>
    <property type="match status" value="2"/>
</dbReference>
<gene>
    <name evidence="8" type="ORF">Voc01_054480</name>
</gene>